<dbReference type="Pfam" id="PF13414">
    <property type="entry name" value="TPR_11"/>
    <property type="match status" value="1"/>
</dbReference>
<keyword evidence="4" id="KW-1185">Reference proteome</keyword>
<evidence type="ECO:0000313" key="3">
    <source>
        <dbReference type="EMBL" id="RUS35199.1"/>
    </source>
</evidence>
<dbReference type="Proteomes" id="UP000274822">
    <property type="component" value="Unassembled WGS sequence"/>
</dbReference>
<comment type="similarity">
    <text evidence="1">Belongs to the TTC36 family.</text>
</comment>
<evidence type="ECO:0000313" key="4">
    <source>
        <dbReference type="Proteomes" id="UP000274822"/>
    </source>
</evidence>
<dbReference type="SMART" id="SM00028">
    <property type="entry name" value="TPR"/>
    <property type="match status" value="2"/>
</dbReference>
<keyword evidence="2" id="KW-0802">TPR repeat</keyword>
<reference evidence="3 4" key="1">
    <citation type="journal article" date="2018" name="New Phytol.">
        <title>Phylogenomics of Endogonaceae and evolution of mycorrhizas within Mucoromycota.</title>
        <authorList>
            <person name="Chang Y."/>
            <person name="Desiro A."/>
            <person name="Na H."/>
            <person name="Sandor L."/>
            <person name="Lipzen A."/>
            <person name="Clum A."/>
            <person name="Barry K."/>
            <person name="Grigoriev I.V."/>
            <person name="Martin F.M."/>
            <person name="Stajich J.E."/>
            <person name="Smith M.E."/>
            <person name="Bonito G."/>
            <person name="Spatafora J.W."/>
        </authorList>
    </citation>
    <scope>NUCLEOTIDE SEQUENCE [LARGE SCALE GENOMIC DNA]</scope>
    <source>
        <strain evidence="3 4">AD002</strain>
    </source>
</reference>
<comment type="caution">
    <text evidence="3">The sequence shown here is derived from an EMBL/GenBank/DDBJ whole genome shotgun (WGS) entry which is preliminary data.</text>
</comment>
<sequence length="189" mass="20753">MSLPQKPLSDDTILELVFNPEVQGLPVEAIEPLVSEAPLAIEPALLEQLKEMEKRGVQLAEQGKLPESIEAFSEAIAACEHYASAYNNRAQAYRLLGEVDNAMDDVTKAITYGQGDAKILRQMKKAYTQRAILRRNAGDIEGSLADFERGARHGNVVAKAVAVNENPYAKMCNNILLEVMGREVNKGNE</sequence>
<dbReference type="Gene3D" id="1.25.40.10">
    <property type="entry name" value="Tetratricopeptide repeat domain"/>
    <property type="match status" value="1"/>
</dbReference>
<dbReference type="PANTHER" id="PTHR21405">
    <property type="entry name" value="CDNA SEQUENCE BC021608"/>
    <property type="match status" value="1"/>
</dbReference>
<feature type="repeat" description="TPR" evidence="2">
    <location>
        <begin position="83"/>
        <end position="116"/>
    </location>
</feature>
<dbReference type="GO" id="GO:0006570">
    <property type="term" value="P:tyrosine metabolic process"/>
    <property type="evidence" value="ECO:0007669"/>
    <property type="project" value="TreeGrafter"/>
</dbReference>
<dbReference type="AlphaFoldDB" id="A0A433QZI6"/>
<dbReference type="InterPro" id="IPR019734">
    <property type="entry name" value="TPR_rpt"/>
</dbReference>
<dbReference type="PROSITE" id="PS50005">
    <property type="entry name" value="TPR"/>
    <property type="match status" value="1"/>
</dbReference>
<gene>
    <name evidence="3" type="ORF">BC938DRAFT_474274</name>
</gene>
<dbReference type="EMBL" id="RBNJ01000177">
    <property type="protein sequence ID" value="RUS35199.1"/>
    <property type="molecule type" value="Genomic_DNA"/>
</dbReference>
<name>A0A433QZI6_9FUNG</name>
<evidence type="ECO:0000256" key="1">
    <source>
        <dbReference type="ARBA" id="ARBA00006995"/>
    </source>
</evidence>
<organism evidence="3 4">
    <name type="scientific">Jimgerdemannia flammicorona</name>
    <dbReference type="NCBI Taxonomy" id="994334"/>
    <lineage>
        <taxon>Eukaryota</taxon>
        <taxon>Fungi</taxon>
        <taxon>Fungi incertae sedis</taxon>
        <taxon>Mucoromycota</taxon>
        <taxon>Mucoromycotina</taxon>
        <taxon>Endogonomycetes</taxon>
        <taxon>Endogonales</taxon>
        <taxon>Endogonaceae</taxon>
        <taxon>Jimgerdemannia</taxon>
    </lineage>
</organism>
<accession>A0A433QZI6</accession>
<dbReference type="SUPFAM" id="SSF48452">
    <property type="entry name" value="TPR-like"/>
    <property type="match status" value="1"/>
</dbReference>
<proteinExistence type="inferred from homology"/>
<evidence type="ECO:0000256" key="2">
    <source>
        <dbReference type="PROSITE-ProRule" id="PRU00339"/>
    </source>
</evidence>
<dbReference type="InterPro" id="IPR038906">
    <property type="entry name" value="TTC36"/>
</dbReference>
<protein>
    <submittedName>
        <fullName evidence="3">Uncharacterized protein</fullName>
    </submittedName>
</protein>
<dbReference type="PANTHER" id="PTHR21405:SF0">
    <property type="entry name" value="TETRATRICOPEPTIDE REPEAT PROTEIN 36"/>
    <property type="match status" value="1"/>
</dbReference>
<dbReference type="InterPro" id="IPR011990">
    <property type="entry name" value="TPR-like_helical_dom_sf"/>
</dbReference>